<keyword evidence="4" id="KW-0804">Transcription</keyword>
<comment type="similarity">
    <text evidence="1">Belongs to the LysR transcriptional regulatory family.</text>
</comment>
<evidence type="ECO:0000256" key="3">
    <source>
        <dbReference type="ARBA" id="ARBA00023125"/>
    </source>
</evidence>
<dbReference type="Proteomes" id="UP000305675">
    <property type="component" value="Unassembled WGS sequence"/>
</dbReference>
<protein>
    <submittedName>
        <fullName evidence="6">LysR family transcriptional regulator</fullName>
    </submittedName>
</protein>
<evidence type="ECO:0000256" key="4">
    <source>
        <dbReference type="ARBA" id="ARBA00023163"/>
    </source>
</evidence>
<dbReference type="PANTHER" id="PTHR30118:SF11">
    <property type="entry name" value="HTH-TYPE TRANSCRIPTIONAL REGULATOR YIDZ"/>
    <property type="match status" value="1"/>
</dbReference>
<dbReference type="InterPro" id="IPR000847">
    <property type="entry name" value="LysR_HTH_N"/>
</dbReference>
<dbReference type="SUPFAM" id="SSF53850">
    <property type="entry name" value="Periplasmic binding protein-like II"/>
    <property type="match status" value="1"/>
</dbReference>
<evidence type="ECO:0000313" key="7">
    <source>
        <dbReference type="Proteomes" id="UP000305675"/>
    </source>
</evidence>
<dbReference type="InterPro" id="IPR005119">
    <property type="entry name" value="LysR_subst-bd"/>
</dbReference>
<feature type="domain" description="HTH lysR-type" evidence="5">
    <location>
        <begin position="15"/>
        <end position="72"/>
    </location>
</feature>
<dbReference type="Gene3D" id="3.40.190.10">
    <property type="entry name" value="Periplasmic binding protein-like II"/>
    <property type="match status" value="2"/>
</dbReference>
<dbReference type="OrthoDB" id="8720143at2"/>
<evidence type="ECO:0000256" key="1">
    <source>
        <dbReference type="ARBA" id="ARBA00009437"/>
    </source>
</evidence>
<evidence type="ECO:0000256" key="2">
    <source>
        <dbReference type="ARBA" id="ARBA00023015"/>
    </source>
</evidence>
<dbReference type="AlphaFoldDB" id="A0A4U1BIA0"/>
<sequence>MERDMPVLTHDFDSIDIRLLIVFRAVVFTGSLSKAARKLNVTPSAVSQSLTKLGKYFNHPLFTRTSTGLEPTDYAMELYNYVNAALDLLQDGVESLSDFDPATSKRRFRIAANHVLDLEMLHPLAKHIEVLNSQLSLSIYGLIEEDSRIIDSLQIDNNDVCLVTSKLAMASIKQELLYSTELIALAREGHPAQNKEIDRDTFVGLRHFRYAPGQIGVFERMQHTKVDDRDVIMDTNNPFNAMMMAQESDGVVVISKWLWEHYGSQFNLAPLNISFELPKIPLYLTYLAKLEESKANRWLRAQIKELVANIR</sequence>
<gene>
    <name evidence="6" type="ORF">FCL42_18610</name>
</gene>
<dbReference type="PROSITE" id="PS50931">
    <property type="entry name" value="HTH_LYSR"/>
    <property type="match status" value="1"/>
</dbReference>
<evidence type="ECO:0000313" key="6">
    <source>
        <dbReference type="EMBL" id="TKB50830.1"/>
    </source>
</evidence>
<dbReference type="EMBL" id="SWCJ01000020">
    <property type="protein sequence ID" value="TKB50830.1"/>
    <property type="molecule type" value="Genomic_DNA"/>
</dbReference>
<dbReference type="InterPro" id="IPR036390">
    <property type="entry name" value="WH_DNA-bd_sf"/>
</dbReference>
<dbReference type="SUPFAM" id="SSF46785">
    <property type="entry name" value="Winged helix' DNA-binding domain"/>
    <property type="match status" value="1"/>
</dbReference>
<keyword evidence="3" id="KW-0238">DNA-binding</keyword>
<reference evidence="6 7" key="1">
    <citation type="submission" date="2019-04" db="EMBL/GenBank/DDBJ databases">
        <authorList>
            <person name="Hwang J.C."/>
        </authorList>
    </citation>
    <scope>NUCLEOTIDE SEQUENCE [LARGE SCALE GENOMIC DNA]</scope>
    <source>
        <strain evidence="6 7">IMCC35002</strain>
    </source>
</reference>
<proteinExistence type="inferred from homology"/>
<dbReference type="Pfam" id="PF03466">
    <property type="entry name" value="LysR_substrate"/>
    <property type="match status" value="1"/>
</dbReference>
<name>A0A4U1BIA0_9GAMM</name>
<dbReference type="InterPro" id="IPR036388">
    <property type="entry name" value="WH-like_DNA-bd_sf"/>
</dbReference>
<organism evidence="6 7">
    <name type="scientific">Ferrimonas aestuarii</name>
    <dbReference type="NCBI Taxonomy" id="2569539"/>
    <lineage>
        <taxon>Bacteria</taxon>
        <taxon>Pseudomonadati</taxon>
        <taxon>Pseudomonadota</taxon>
        <taxon>Gammaproteobacteria</taxon>
        <taxon>Alteromonadales</taxon>
        <taxon>Ferrimonadaceae</taxon>
        <taxon>Ferrimonas</taxon>
    </lineage>
</organism>
<keyword evidence="7" id="KW-1185">Reference proteome</keyword>
<keyword evidence="2" id="KW-0805">Transcription regulation</keyword>
<dbReference type="GO" id="GO:0003700">
    <property type="term" value="F:DNA-binding transcription factor activity"/>
    <property type="evidence" value="ECO:0007669"/>
    <property type="project" value="InterPro"/>
</dbReference>
<accession>A0A4U1BIA0</accession>
<dbReference type="InterPro" id="IPR050389">
    <property type="entry name" value="LysR-type_TF"/>
</dbReference>
<dbReference type="PANTHER" id="PTHR30118">
    <property type="entry name" value="HTH-TYPE TRANSCRIPTIONAL REGULATOR LEUO-RELATED"/>
    <property type="match status" value="1"/>
</dbReference>
<dbReference type="GO" id="GO:0003677">
    <property type="term" value="F:DNA binding"/>
    <property type="evidence" value="ECO:0007669"/>
    <property type="project" value="UniProtKB-KW"/>
</dbReference>
<evidence type="ECO:0000259" key="5">
    <source>
        <dbReference type="PROSITE" id="PS50931"/>
    </source>
</evidence>
<comment type="caution">
    <text evidence="6">The sequence shown here is derived from an EMBL/GenBank/DDBJ whole genome shotgun (WGS) entry which is preliminary data.</text>
</comment>
<dbReference type="Gene3D" id="1.10.10.10">
    <property type="entry name" value="Winged helix-like DNA-binding domain superfamily/Winged helix DNA-binding domain"/>
    <property type="match status" value="1"/>
</dbReference>
<dbReference type="Pfam" id="PF00126">
    <property type="entry name" value="HTH_1"/>
    <property type="match status" value="1"/>
</dbReference>